<dbReference type="AlphaFoldDB" id="A0A383BA56"/>
<dbReference type="EMBL" id="UINC01198611">
    <property type="protein sequence ID" value="SVE16649.1"/>
    <property type="molecule type" value="Genomic_DNA"/>
</dbReference>
<proteinExistence type="predicted"/>
<name>A0A383BA56_9ZZZZ</name>
<protein>
    <recommendedName>
        <fullName evidence="2">SurA N-terminal domain-containing protein</fullName>
    </recommendedName>
</protein>
<feature type="non-terminal residue" evidence="1">
    <location>
        <position position="142"/>
    </location>
</feature>
<gene>
    <name evidence="1" type="ORF">METZ01_LOCUS469503</name>
</gene>
<reference evidence="1" key="1">
    <citation type="submission" date="2018-05" db="EMBL/GenBank/DDBJ databases">
        <authorList>
            <person name="Lanie J.A."/>
            <person name="Ng W.-L."/>
            <person name="Kazmierczak K.M."/>
            <person name="Andrzejewski T.M."/>
            <person name="Davidsen T.M."/>
            <person name="Wayne K.J."/>
            <person name="Tettelin H."/>
            <person name="Glass J.I."/>
            <person name="Rusch D."/>
            <person name="Podicherti R."/>
            <person name="Tsui H.-C.T."/>
            <person name="Winkler M.E."/>
        </authorList>
    </citation>
    <scope>NUCLEOTIDE SEQUENCE</scope>
</reference>
<organism evidence="1">
    <name type="scientific">marine metagenome</name>
    <dbReference type="NCBI Taxonomy" id="408172"/>
    <lineage>
        <taxon>unclassified sequences</taxon>
        <taxon>metagenomes</taxon>
        <taxon>ecological metagenomes</taxon>
    </lineage>
</organism>
<evidence type="ECO:0000313" key="1">
    <source>
        <dbReference type="EMBL" id="SVE16649.1"/>
    </source>
</evidence>
<sequence>MSKKLLSFLCIGLVILLLDSWLGSGNQDKTIILYDDEINSLIDTWTAQVGRPPNEEDLKGIINQLVEEEILYREALKLGLDKDDIIIKRRLAQKIGFLKQEEQSNVPTETQLRNYYEDKQDNYFLESRYSFTHLYFSKENNG</sequence>
<evidence type="ECO:0008006" key="2">
    <source>
        <dbReference type="Google" id="ProtNLM"/>
    </source>
</evidence>
<accession>A0A383BA56</accession>